<dbReference type="CDD" id="cd04301">
    <property type="entry name" value="NAT_SF"/>
    <property type="match status" value="1"/>
</dbReference>
<dbReference type="EMBL" id="CP047593">
    <property type="protein sequence ID" value="QHI68108.1"/>
    <property type="molecule type" value="Genomic_DNA"/>
</dbReference>
<keyword evidence="1 4" id="KW-0808">Transferase</keyword>
<dbReference type="InterPro" id="IPR000182">
    <property type="entry name" value="GNAT_dom"/>
</dbReference>
<protein>
    <submittedName>
        <fullName evidence="4">Putative beta-lysine N-acetyltransferase</fullName>
    </submittedName>
</protein>
<dbReference type="NCBIfam" id="TIGR03827">
    <property type="entry name" value="GNAT_ablB"/>
    <property type="match status" value="1"/>
</dbReference>
<dbReference type="KEGG" id="taer:GT409_01115"/>
<accession>A0A6P1M7F4</accession>
<evidence type="ECO:0000313" key="4">
    <source>
        <dbReference type="EMBL" id="QHI68108.1"/>
    </source>
</evidence>
<dbReference type="RefSeq" id="WP_160626142.1">
    <property type="nucleotide sequence ID" value="NZ_CP047593.1"/>
</dbReference>
<dbReference type="GO" id="GO:0008080">
    <property type="term" value="F:N-acetyltransferase activity"/>
    <property type="evidence" value="ECO:0007669"/>
    <property type="project" value="InterPro"/>
</dbReference>
<dbReference type="SUPFAM" id="SSF55729">
    <property type="entry name" value="Acyl-CoA N-acyltransferases (Nat)"/>
    <property type="match status" value="1"/>
</dbReference>
<keyword evidence="2" id="KW-0012">Acyltransferase</keyword>
<evidence type="ECO:0000259" key="3">
    <source>
        <dbReference type="PROSITE" id="PS51186"/>
    </source>
</evidence>
<evidence type="ECO:0000256" key="2">
    <source>
        <dbReference type="ARBA" id="ARBA00023315"/>
    </source>
</evidence>
<dbReference type="InterPro" id="IPR016181">
    <property type="entry name" value="Acyl_CoA_acyltransferase"/>
</dbReference>
<proteinExistence type="predicted"/>
<reference evidence="4 5" key="1">
    <citation type="submission" date="2020-01" db="EMBL/GenBank/DDBJ databases">
        <title>Ponticoccus aerotolerans gen. nov., sp. nov., an anaerobic bacterium and proposal of Ponticoccusceae fam. nov., Ponticoccusles ord. nov. and Ponticoccuse classis nov. in the phylum Kiritimatiellaeota.</title>
        <authorList>
            <person name="Zhou L.Y."/>
            <person name="Du Z.J."/>
        </authorList>
    </citation>
    <scope>NUCLEOTIDE SEQUENCE [LARGE SCALE GENOMIC DNA]</scope>
    <source>
        <strain evidence="4 5">S-5007</strain>
    </source>
</reference>
<keyword evidence="5" id="KW-1185">Reference proteome</keyword>
<organism evidence="4 5">
    <name type="scientific">Tichowtungia aerotolerans</name>
    <dbReference type="NCBI Taxonomy" id="2697043"/>
    <lineage>
        <taxon>Bacteria</taxon>
        <taxon>Pseudomonadati</taxon>
        <taxon>Kiritimatiellota</taxon>
        <taxon>Tichowtungiia</taxon>
        <taxon>Tichowtungiales</taxon>
        <taxon>Tichowtungiaceae</taxon>
        <taxon>Tichowtungia</taxon>
    </lineage>
</organism>
<dbReference type="PROSITE" id="PS51186">
    <property type="entry name" value="GNAT"/>
    <property type="match status" value="1"/>
</dbReference>
<dbReference type="Pfam" id="PF00583">
    <property type="entry name" value="Acetyltransf_1"/>
    <property type="match status" value="1"/>
</dbReference>
<name>A0A6P1M7F4_9BACT</name>
<evidence type="ECO:0000256" key="1">
    <source>
        <dbReference type="ARBA" id="ARBA00022679"/>
    </source>
</evidence>
<dbReference type="AlphaFoldDB" id="A0A6P1M7F4"/>
<dbReference type="Proteomes" id="UP000464954">
    <property type="component" value="Chromosome"/>
</dbReference>
<dbReference type="InterPro" id="IPR022525">
    <property type="entry name" value="GNAT_AblB"/>
</dbReference>
<dbReference type="InterPro" id="IPR050832">
    <property type="entry name" value="Bact_Acetyltransf"/>
</dbReference>
<dbReference type="PANTHER" id="PTHR43877">
    <property type="entry name" value="AMINOALKYLPHOSPHONATE N-ACETYLTRANSFERASE-RELATED-RELATED"/>
    <property type="match status" value="1"/>
</dbReference>
<dbReference type="Gene3D" id="3.40.630.30">
    <property type="match status" value="1"/>
</dbReference>
<evidence type="ECO:0000313" key="5">
    <source>
        <dbReference type="Proteomes" id="UP000464954"/>
    </source>
</evidence>
<gene>
    <name evidence="4" type="primary">ablB</name>
    <name evidence="4" type="ORF">GT409_01115</name>
</gene>
<feature type="domain" description="N-acetyltransferase" evidence="3">
    <location>
        <begin position="126"/>
        <end position="272"/>
    </location>
</feature>
<sequence length="276" mass="30717">MHDTIEKLGNSQIQHGPDNNRIYLMKLDPADMPGIIGQLNELAAEKGYTKIFAKVPGPSASAFVREGYCREGMIPHFYSGKTTATFLGKFIDPMREATRQRNKIENIIILAQSKNGTQPKPLPEGYTMRPAVEADAEELAAVYKQVFESYPFPIHDPDYLIKTMRSHVCYFVAEKDGKIAAAASGEMDKENRNAEMTDFATLPEHLGNGLAVHLLKFMEPEMQKRGIATLYTIARAISPGMNITFSKCGYTFGGTLINNTQISGSIESMNLWHKSF</sequence>
<dbReference type="PANTHER" id="PTHR43877:SF2">
    <property type="entry name" value="AMINOALKYLPHOSPHONATE N-ACETYLTRANSFERASE-RELATED"/>
    <property type="match status" value="1"/>
</dbReference>